<dbReference type="InterPro" id="IPR000073">
    <property type="entry name" value="AB_hydrolase_1"/>
</dbReference>
<dbReference type="Gene3D" id="3.40.50.1820">
    <property type="entry name" value="alpha/beta hydrolase"/>
    <property type="match status" value="1"/>
</dbReference>
<dbReference type="SUPFAM" id="SSF53474">
    <property type="entry name" value="alpha/beta-Hydrolases"/>
    <property type="match status" value="1"/>
</dbReference>
<evidence type="ECO:0000256" key="1">
    <source>
        <dbReference type="SAM" id="MobiDB-lite"/>
    </source>
</evidence>
<keyword evidence="3" id="KW-0378">Hydrolase</keyword>
<organism evidence="3 4">
    <name type="scientific">Streptomyces yanii</name>
    <dbReference type="NCBI Taxonomy" id="78510"/>
    <lineage>
        <taxon>Bacteria</taxon>
        <taxon>Bacillati</taxon>
        <taxon>Actinomycetota</taxon>
        <taxon>Actinomycetes</taxon>
        <taxon>Kitasatosporales</taxon>
        <taxon>Streptomycetaceae</taxon>
        <taxon>Streptomyces</taxon>
    </lineage>
</organism>
<protein>
    <submittedName>
        <fullName evidence="3">Alpha/beta fold hydrolase</fullName>
    </submittedName>
</protein>
<dbReference type="InterPro" id="IPR029058">
    <property type="entry name" value="AB_hydrolase_fold"/>
</dbReference>
<dbReference type="Proteomes" id="UP001589710">
    <property type="component" value="Unassembled WGS sequence"/>
</dbReference>
<dbReference type="InterPro" id="IPR050471">
    <property type="entry name" value="AB_hydrolase"/>
</dbReference>
<evidence type="ECO:0000313" key="4">
    <source>
        <dbReference type="Proteomes" id="UP001589710"/>
    </source>
</evidence>
<comment type="caution">
    <text evidence="3">The sequence shown here is derived from an EMBL/GenBank/DDBJ whole genome shotgun (WGS) entry which is preliminary data.</text>
</comment>
<keyword evidence="4" id="KW-1185">Reference proteome</keyword>
<proteinExistence type="predicted"/>
<evidence type="ECO:0000259" key="2">
    <source>
        <dbReference type="Pfam" id="PF00561"/>
    </source>
</evidence>
<accession>A0ABV5R502</accession>
<feature type="compositionally biased region" description="Pro residues" evidence="1">
    <location>
        <begin position="141"/>
        <end position="150"/>
    </location>
</feature>
<sequence>MRGPVLIAGRPRSLATALAARYLSATTAKVILLGAECHLVDRVLARLPPRERRDARTRLIHVPLVKDPDGMLVPEPHDGGTDVSADEVWCLATGCDPDRERGDAQDAALTRTLLSLLPDLDARSFGHVGPARPVQARNHPQPLPEGPWPGQPREDEVASRCAELGIVAHIVRTDPAADRPGAPPDDRDGGLLHLLTTLEAVREELDERAPGYLRDRPLRLHAHPGAALGALPVDRVADALVSLPERAGPDCRYVNLVAAEPVPVPELCRRLSTGYGITVTAVDDPAQLNPVDRQLADRLGATMDQLGGPAVERRRDHPVASAVDGTPLDGTALTGLIGSVRAGQRMRGDTVRARGKELRDRAPTVITARDGAPLSYLTAGTVGPPLLLLNALGYRTRWWHRLIGHLAPRRVITWDPRGVHDTGPVPSAVSGQADDAEAIMDHEGIESCHVAAWCTGPRVALELYRRRPGAIGGMVFLNGSFKQLGHNDGLDTPYERDLEFLCTTLAAQPYLVGRLMSLFGAAPADEDGIDPDTVLRQVDPALRGEVRAPFATGPTLLRYAAQLLDLWSHDPLAGAAELRVPVLSLGGEYDDIASPERLRDAVRTFPDARHVRLPGATHYLLHERAQEVSELIGDFLLDATTRVPARRRPRS</sequence>
<feature type="region of interest" description="Disordered" evidence="1">
    <location>
        <begin position="132"/>
        <end position="154"/>
    </location>
</feature>
<dbReference type="RefSeq" id="WP_345518880.1">
    <property type="nucleotide sequence ID" value="NZ_BAAAXD010000050.1"/>
</dbReference>
<dbReference type="EMBL" id="JBHMCG010000040">
    <property type="protein sequence ID" value="MFB9572451.1"/>
    <property type="molecule type" value="Genomic_DNA"/>
</dbReference>
<gene>
    <name evidence="3" type="ORF">ACFFTL_08975</name>
</gene>
<dbReference type="PANTHER" id="PTHR43433:SF10">
    <property type="entry name" value="AB HYDROLASE-1 DOMAIN-CONTAINING PROTEIN"/>
    <property type="match status" value="1"/>
</dbReference>
<evidence type="ECO:0000313" key="3">
    <source>
        <dbReference type="EMBL" id="MFB9572451.1"/>
    </source>
</evidence>
<dbReference type="GO" id="GO:0016787">
    <property type="term" value="F:hydrolase activity"/>
    <property type="evidence" value="ECO:0007669"/>
    <property type="project" value="UniProtKB-KW"/>
</dbReference>
<dbReference type="PANTHER" id="PTHR43433">
    <property type="entry name" value="HYDROLASE, ALPHA/BETA FOLD FAMILY PROTEIN"/>
    <property type="match status" value="1"/>
</dbReference>
<feature type="domain" description="AB hydrolase-1" evidence="2">
    <location>
        <begin position="384"/>
        <end position="624"/>
    </location>
</feature>
<reference evidence="3 4" key="1">
    <citation type="submission" date="2024-09" db="EMBL/GenBank/DDBJ databases">
        <authorList>
            <person name="Sun Q."/>
            <person name="Mori K."/>
        </authorList>
    </citation>
    <scope>NUCLEOTIDE SEQUENCE [LARGE SCALE GENOMIC DNA]</scope>
    <source>
        <strain evidence="3 4">JCM 3331</strain>
    </source>
</reference>
<dbReference type="Pfam" id="PF00561">
    <property type="entry name" value="Abhydrolase_1"/>
    <property type="match status" value="1"/>
</dbReference>
<name>A0ABV5R502_9ACTN</name>